<dbReference type="Gene3D" id="1.10.1200.10">
    <property type="entry name" value="ACP-like"/>
    <property type="match status" value="1"/>
</dbReference>
<evidence type="ECO:0000256" key="2">
    <source>
        <dbReference type="ARBA" id="ARBA00022450"/>
    </source>
</evidence>
<comment type="cofactor">
    <cofactor evidence="1">
        <name>pantetheine 4'-phosphate</name>
        <dbReference type="ChEBI" id="CHEBI:47942"/>
    </cofactor>
</comment>
<dbReference type="PROSITE" id="PS50075">
    <property type="entry name" value="CARRIER"/>
    <property type="match status" value="1"/>
</dbReference>
<dbReference type="EMBL" id="SNXZ01000007">
    <property type="protein sequence ID" value="TDP92848.1"/>
    <property type="molecule type" value="Genomic_DNA"/>
</dbReference>
<name>A0A4V3CY54_LABRH</name>
<evidence type="ECO:0000313" key="5">
    <source>
        <dbReference type="EMBL" id="TDP92848.1"/>
    </source>
</evidence>
<dbReference type="GO" id="GO:0031177">
    <property type="term" value="F:phosphopantetheine binding"/>
    <property type="evidence" value="ECO:0007669"/>
    <property type="project" value="InterPro"/>
</dbReference>
<dbReference type="OrthoDB" id="3591373at2"/>
<dbReference type="Gene3D" id="3.30.559.10">
    <property type="entry name" value="Chloramphenicol acetyltransferase-like domain"/>
    <property type="match status" value="1"/>
</dbReference>
<dbReference type="GO" id="GO:0003824">
    <property type="term" value="F:catalytic activity"/>
    <property type="evidence" value="ECO:0007669"/>
    <property type="project" value="InterPro"/>
</dbReference>
<dbReference type="GO" id="GO:0043041">
    <property type="term" value="P:amino acid activation for nonribosomal peptide biosynthetic process"/>
    <property type="evidence" value="ECO:0007669"/>
    <property type="project" value="TreeGrafter"/>
</dbReference>
<dbReference type="Gene3D" id="3.30.559.30">
    <property type="entry name" value="Nonribosomal peptide synthetase, condensation domain"/>
    <property type="match status" value="1"/>
</dbReference>
<dbReference type="InterPro" id="IPR020806">
    <property type="entry name" value="PKS_PP-bd"/>
</dbReference>
<keyword evidence="6" id="KW-1185">Reference proteome</keyword>
<dbReference type="AlphaFoldDB" id="A0A4V3CY54"/>
<dbReference type="PANTHER" id="PTHR45527:SF1">
    <property type="entry name" value="FATTY ACID SYNTHASE"/>
    <property type="match status" value="1"/>
</dbReference>
<keyword evidence="3" id="KW-0597">Phosphoprotein</keyword>
<dbReference type="GO" id="GO:0008610">
    <property type="term" value="P:lipid biosynthetic process"/>
    <property type="evidence" value="ECO:0007669"/>
    <property type="project" value="UniProtKB-ARBA"/>
</dbReference>
<dbReference type="SUPFAM" id="SSF52777">
    <property type="entry name" value="CoA-dependent acyltransferases"/>
    <property type="match status" value="2"/>
</dbReference>
<keyword evidence="2" id="KW-0596">Phosphopantetheine</keyword>
<dbReference type="Gene3D" id="3.40.50.1820">
    <property type="entry name" value="alpha/beta hydrolase"/>
    <property type="match status" value="1"/>
</dbReference>
<proteinExistence type="predicted"/>
<dbReference type="PANTHER" id="PTHR45527">
    <property type="entry name" value="NONRIBOSOMAL PEPTIDE SYNTHETASE"/>
    <property type="match status" value="1"/>
</dbReference>
<evidence type="ECO:0000256" key="3">
    <source>
        <dbReference type="ARBA" id="ARBA00022553"/>
    </source>
</evidence>
<dbReference type="Proteomes" id="UP000295444">
    <property type="component" value="Unassembled WGS sequence"/>
</dbReference>
<accession>A0A4V3CY54</accession>
<dbReference type="InterPro" id="IPR001031">
    <property type="entry name" value="Thioesterase"/>
</dbReference>
<dbReference type="InterPro" id="IPR009081">
    <property type="entry name" value="PP-bd_ACP"/>
</dbReference>
<dbReference type="SMART" id="SM00823">
    <property type="entry name" value="PKS_PP"/>
    <property type="match status" value="1"/>
</dbReference>
<dbReference type="Pfam" id="PF00668">
    <property type="entry name" value="Condensation"/>
    <property type="match status" value="1"/>
</dbReference>
<organism evidence="5 6">
    <name type="scientific">Labedaea rhizosphaerae</name>
    <dbReference type="NCBI Taxonomy" id="598644"/>
    <lineage>
        <taxon>Bacteria</taxon>
        <taxon>Bacillati</taxon>
        <taxon>Actinomycetota</taxon>
        <taxon>Actinomycetes</taxon>
        <taxon>Pseudonocardiales</taxon>
        <taxon>Pseudonocardiaceae</taxon>
        <taxon>Labedaea</taxon>
    </lineage>
</organism>
<dbReference type="Pfam" id="PF00975">
    <property type="entry name" value="Thioesterase"/>
    <property type="match status" value="1"/>
</dbReference>
<protein>
    <submittedName>
        <fullName evidence="5">Phosphopantetheine binding protein</fullName>
    </submittedName>
</protein>
<dbReference type="GO" id="GO:0044550">
    <property type="term" value="P:secondary metabolite biosynthetic process"/>
    <property type="evidence" value="ECO:0007669"/>
    <property type="project" value="TreeGrafter"/>
</dbReference>
<dbReference type="InterPro" id="IPR001242">
    <property type="entry name" value="Condensation_dom"/>
</dbReference>
<dbReference type="RefSeq" id="WP_133853199.1">
    <property type="nucleotide sequence ID" value="NZ_SNXZ01000007.1"/>
</dbReference>
<dbReference type="Pfam" id="PF00550">
    <property type="entry name" value="PP-binding"/>
    <property type="match status" value="1"/>
</dbReference>
<dbReference type="InterPro" id="IPR029058">
    <property type="entry name" value="AB_hydrolase_fold"/>
</dbReference>
<evidence type="ECO:0000256" key="1">
    <source>
        <dbReference type="ARBA" id="ARBA00001957"/>
    </source>
</evidence>
<evidence type="ECO:0000313" key="6">
    <source>
        <dbReference type="Proteomes" id="UP000295444"/>
    </source>
</evidence>
<dbReference type="InterPro" id="IPR023213">
    <property type="entry name" value="CAT-like_dom_sf"/>
</dbReference>
<evidence type="ECO:0000259" key="4">
    <source>
        <dbReference type="PROSITE" id="PS50075"/>
    </source>
</evidence>
<reference evidence="5 6" key="1">
    <citation type="submission" date="2019-03" db="EMBL/GenBank/DDBJ databases">
        <title>Genomic Encyclopedia of Type Strains, Phase IV (KMG-IV): sequencing the most valuable type-strain genomes for metagenomic binning, comparative biology and taxonomic classification.</title>
        <authorList>
            <person name="Goeker M."/>
        </authorList>
    </citation>
    <scope>NUCLEOTIDE SEQUENCE [LARGE SCALE GENOMIC DNA]</scope>
    <source>
        <strain evidence="5 6">DSM 45361</strain>
    </source>
</reference>
<feature type="domain" description="Carrier" evidence="4">
    <location>
        <begin position="476"/>
        <end position="551"/>
    </location>
</feature>
<gene>
    <name evidence="5" type="ORF">EV186_10763</name>
</gene>
<dbReference type="GO" id="GO:0005737">
    <property type="term" value="C:cytoplasm"/>
    <property type="evidence" value="ECO:0007669"/>
    <property type="project" value="TreeGrafter"/>
</dbReference>
<sequence>MTLQQDSPVAVPSVSPAAGVPVTAMQESLWWVHQRARNQSVYNLTWRLGCGSTVDVTALGVAWQAVVDRHEALRTAVYRVDGELRLVVTPTLPVRVQRIQIADPGGTPTDELLRLVCEELSEQSFALDTAPLARLASIEVAGTQELLLTVHHVAVDGWGIQLIMQDLSVAYAAALTGAEPKFEGDAEPFTAYAAEQAAARAAGDWAASLEHWRSALDGAVSTTVCADHDRFAGTGAPGVTLRYRFSQEAAAAVGALGTSHYATPFAVLLAALQIVLARGGAGEDVAIGAVLANRMTPRDQALVGYLANLCIARATVRADDTIGDVVGRGRDAVWTMLAHQHVPYATVFGALTESTQSMLSDYAPLLLNYLGPIAAGLALGDVPLVLHRTPNRAARADISIAFWEVEGAYWTEIEYNTGRYERPTVMRLLHDLDAVLAAGGADATTRVADLSVRTRASAGHLDHHRPAAAAAPVRALPASATWELAGRLWQEVLGHQAGGPDEDFFAAGGRSLKVIQLAVAVEAATGQRLDVVAWLARPTPRTLVQQLEAEAEPADAMSTVVPLREGAGGPHLHLVHGASGSAQDYRHLAAALPDGWRVTASQERTPLPDVLSMARRYLADLLAEGDAPDILCGWSMGGQVCYRMAAALAESGAAPALAVLDAAPPVGYPMDADRERECFETFAAGIAAALGIPPGTALPVVHGDDGELAIRALAAHLAAASPTGETVPTATLLDRWRVHLRHTEAVAAFVGTDQVPGAGLVVGADLLDVQLDQWATLFKSPPARLRLGTGHHGVLTEDVAATLAGALTNLLPHH</sequence>
<comment type="caution">
    <text evidence="5">The sequence shown here is derived from an EMBL/GenBank/DDBJ whole genome shotgun (WGS) entry which is preliminary data.</text>
</comment>
<dbReference type="InterPro" id="IPR036736">
    <property type="entry name" value="ACP-like_sf"/>
</dbReference>
<dbReference type="SUPFAM" id="SSF53474">
    <property type="entry name" value="alpha/beta-Hydrolases"/>
    <property type="match status" value="1"/>
</dbReference>